<feature type="compositionally biased region" description="Polar residues" evidence="1">
    <location>
        <begin position="81"/>
        <end position="95"/>
    </location>
</feature>
<accession>A0A914AJI9</accession>
<feature type="region of interest" description="Disordered" evidence="1">
    <location>
        <begin position="1"/>
        <end position="128"/>
    </location>
</feature>
<sequence length="155" mass="16049">MQPEEQTHTGNHTSLEMEQPNAESHGAHSDQPDASAGGGSSANEPGRGAGRSVHIEKLNITGEDCPFIGEIKSSKIKFKGQQRSARQNETDSTVGGQEPDTMEQPNPPGAPVGGGRPMGSSGGFSGGTEFRIENLNVGGSGNPVIGVVEHSDITF</sequence>
<evidence type="ECO:0000256" key="1">
    <source>
        <dbReference type="SAM" id="MobiDB-lite"/>
    </source>
</evidence>
<dbReference type="RefSeq" id="XP_038064150.1">
    <property type="nucleotide sequence ID" value="XM_038208222.1"/>
</dbReference>
<dbReference type="GeneID" id="119734692"/>
<proteinExistence type="predicted"/>
<keyword evidence="3" id="KW-1185">Reference proteome</keyword>
<dbReference type="AlphaFoldDB" id="A0A914AJI9"/>
<dbReference type="EnsemblMetazoa" id="XM_038208222.1">
    <property type="protein sequence ID" value="XP_038064150.1"/>
    <property type="gene ID" value="LOC119734692"/>
</dbReference>
<feature type="compositionally biased region" description="Gly residues" evidence="1">
    <location>
        <begin position="111"/>
        <end position="126"/>
    </location>
</feature>
<name>A0A914AJI9_PATMI</name>
<protein>
    <submittedName>
        <fullName evidence="2">Uncharacterized protein</fullName>
    </submittedName>
</protein>
<organism evidence="2 3">
    <name type="scientific">Patiria miniata</name>
    <name type="common">Bat star</name>
    <name type="synonym">Asterina miniata</name>
    <dbReference type="NCBI Taxonomy" id="46514"/>
    <lineage>
        <taxon>Eukaryota</taxon>
        <taxon>Metazoa</taxon>
        <taxon>Echinodermata</taxon>
        <taxon>Eleutherozoa</taxon>
        <taxon>Asterozoa</taxon>
        <taxon>Asteroidea</taxon>
        <taxon>Valvatacea</taxon>
        <taxon>Valvatida</taxon>
        <taxon>Asterinidae</taxon>
        <taxon>Patiria</taxon>
    </lineage>
</organism>
<evidence type="ECO:0000313" key="3">
    <source>
        <dbReference type="Proteomes" id="UP000887568"/>
    </source>
</evidence>
<evidence type="ECO:0000313" key="2">
    <source>
        <dbReference type="EnsemblMetazoa" id="XP_038064150.1"/>
    </source>
</evidence>
<reference evidence="2" key="1">
    <citation type="submission" date="2022-11" db="UniProtKB">
        <authorList>
            <consortium name="EnsemblMetazoa"/>
        </authorList>
    </citation>
    <scope>IDENTIFICATION</scope>
</reference>
<dbReference type="Proteomes" id="UP000887568">
    <property type="component" value="Unplaced"/>
</dbReference>